<evidence type="ECO:0008006" key="4">
    <source>
        <dbReference type="Google" id="ProtNLM"/>
    </source>
</evidence>
<feature type="transmembrane region" description="Helical" evidence="1">
    <location>
        <begin position="68"/>
        <end position="88"/>
    </location>
</feature>
<gene>
    <name evidence="2" type="ORF">AB0T83_01715</name>
</gene>
<keyword evidence="3" id="KW-1185">Reference proteome</keyword>
<keyword evidence="1" id="KW-1133">Transmembrane helix</keyword>
<dbReference type="RefSeq" id="WP_366191001.1">
    <property type="nucleotide sequence ID" value="NZ_JBFBVU010000001.1"/>
</dbReference>
<evidence type="ECO:0000313" key="3">
    <source>
        <dbReference type="Proteomes" id="UP001553161"/>
    </source>
</evidence>
<proteinExistence type="predicted"/>
<dbReference type="Proteomes" id="UP001553161">
    <property type="component" value="Unassembled WGS sequence"/>
</dbReference>
<comment type="caution">
    <text evidence="2">The sequence shown here is derived from an EMBL/GenBank/DDBJ whole genome shotgun (WGS) entry which is preliminary data.</text>
</comment>
<keyword evidence="1" id="KW-0472">Membrane</keyword>
<organism evidence="2 3">
    <name type="scientific">Meridianimarinicoccus marinus</name>
    <dbReference type="NCBI Taxonomy" id="3231483"/>
    <lineage>
        <taxon>Bacteria</taxon>
        <taxon>Pseudomonadati</taxon>
        <taxon>Pseudomonadota</taxon>
        <taxon>Alphaproteobacteria</taxon>
        <taxon>Rhodobacterales</taxon>
        <taxon>Paracoccaceae</taxon>
        <taxon>Meridianimarinicoccus</taxon>
    </lineage>
</organism>
<protein>
    <recommendedName>
        <fullName evidence="4">Dihydroorotate dehydrogenase</fullName>
    </recommendedName>
</protein>
<accession>A0ABV3L1U0</accession>
<name>A0ABV3L1U0_9RHOB</name>
<evidence type="ECO:0000256" key="1">
    <source>
        <dbReference type="SAM" id="Phobius"/>
    </source>
</evidence>
<reference evidence="2 3" key="1">
    <citation type="submission" date="2024-07" db="EMBL/GenBank/DDBJ databases">
        <authorList>
            <person name="Kang M."/>
        </authorList>
    </citation>
    <scope>NUCLEOTIDE SEQUENCE [LARGE SCALE GENOMIC DNA]</scope>
    <source>
        <strain evidence="2 3">DFM31</strain>
    </source>
</reference>
<dbReference type="EMBL" id="JBFBVU010000001">
    <property type="protein sequence ID" value="MEV8465498.1"/>
    <property type="molecule type" value="Genomic_DNA"/>
</dbReference>
<evidence type="ECO:0000313" key="2">
    <source>
        <dbReference type="EMBL" id="MEV8465498.1"/>
    </source>
</evidence>
<sequence>MTDRQDRFSDVALDDLFASARQDAAAPVPDPFLERCMGDALEVLDDRLAAKLAPPKARWRPFARLVPMLGRIAVPTGLTASALVGVWLGGWAENTGLLTGDAVVSSVMSSDLTYRIPEIVSLWGGY</sequence>
<keyword evidence="1" id="KW-0812">Transmembrane</keyword>